<proteinExistence type="inferred from homology"/>
<dbReference type="Gene3D" id="1.10.8.60">
    <property type="match status" value="1"/>
</dbReference>
<dbReference type="Gene3D" id="3.40.50.300">
    <property type="entry name" value="P-loop containing nucleotide triphosphate hydrolases"/>
    <property type="match status" value="1"/>
</dbReference>
<keyword evidence="1" id="KW-0547">Nucleotide-binding</keyword>
<dbReference type="SUPFAM" id="SSF52540">
    <property type="entry name" value="P-loop containing nucleoside triphosphate hydrolases"/>
    <property type="match status" value="1"/>
</dbReference>
<dbReference type="InterPro" id="IPR003959">
    <property type="entry name" value="ATPase_AAA_core"/>
</dbReference>
<name>A0A7Y1ADI6_PSEVE</name>
<protein>
    <recommendedName>
        <fullName evidence="4">Uncharacterized AAA domain-containing protein ycf46</fullName>
    </recommendedName>
</protein>
<accession>A0A7Y1ADI6</accession>
<dbReference type="GO" id="GO:0016887">
    <property type="term" value="F:ATP hydrolysis activity"/>
    <property type="evidence" value="ECO:0007669"/>
    <property type="project" value="InterPro"/>
</dbReference>
<dbReference type="Proteomes" id="UP000537729">
    <property type="component" value="Unassembled WGS sequence"/>
</dbReference>
<comment type="similarity">
    <text evidence="3">Belongs to the AAA ATPase family. Highly divergent.</text>
</comment>
<dbReference type="InterPro" id="IPR052381">
    <property type="entry name" value="AAA_domain_protein"/>
</dbReference>
<dbReference type="GO" id="GO:0005524">
    <property type="term" value="F:ATP binding"/>
    <property type="evidence" value="ECO:0007669"/>
    <property type="project" value="UniProtKB-KW"/>
</dbReference>
<dbReference type="Pfam" id="PF00004">
    <property type="entry name" value="AAA"/>
    <property type="match status" value="1"/>
</dbReference>
<reference evidence="6 7" key="1">
    <citation type="journal article" date="2020" name="Front. Microbiol.">
        <title>Genetic Organization of the aprX-lipA2 Operon Affects the Proteolytic Potential of Pseudomonas Species in Milk.</title>
        <authorList>
            <person name="Maier C."/>
            <person name="Huptas C."/>
            <person name="von Neubeck M."/>
            <person name="Scherer S."/>
            <person name="Wenning M."/>
            <person name="Lucking G."/>
        </authorList>
    </citation>
    <scope>NUCLEOTIDE SEQUENCE [LARGE SCALE GENOMIC DNA]</scope>
    <source>
        <strain evidence="6 7">DSM 16272</strain>
    </source>
</reference>
<dbReference type="RefSeq" id="WP_034112240.1">
    <property type="nucleotide sequence ID" value="NZ_JAAQWD010000042.1"/>
</dbReference>
<keyword evidence="2" id="KW-0067">ATP-binding</keyword>
<evidence type="ECO:0000313" key="7">
    <source>
        <dbReference type="Proteomes" id="UP000537729"/>
    </source>
</evidence>
<gene>
    <name evidence="6" type="ORF">HBO38_36070</name>
</gene>
<dbReference type="InterPro" id="IPR027417">
    <property type="entry name" value="P-loop_NTPase"/>
</dbReference>
<organism evidence="6 7">
    <name type="scientific">Pseudomonas veronii</name>
    <dbReference type="NCBI Taxonomy" id="76761"/>
    <lineage>
        <taxon>Bacteria</taxon>
        <taxon>Pseudomonadati</taxon>
        <taxon>Pseudomonadota</taxon>
        <taxon>Gammaproteobacteria</taxon>
        <taxon>Pseudomonadales</taxon>
        <taxon>Pseudomonadaceae</taxon>
        <taxon>Pseudomonas</taxon>
    </lineage>
</organism>
<sequence>MSKNEALNDRINTPLKLAFPVVAIETFELARAAQVISAAATDLKKHFLAMPFKQVPDPGFIAKVAGEAPKESRGAVIFDQYFFDRQRLNAENLPSLKASLTALEQHGITYVIAGRDSLAEEFVYHIDLPAMDQAEIVEVLKSAERDVERSIGKSAQVPTIFDERERVVIANHAMGLSHTQMRNVFILSAYRKHKALDYLSEVRREKGHILRDVGLDVLEPIDIETVGGLEPLKSFLNIRKAGWDKDLPLKGVLLAGVPGGGKTLMAKAAAGVFGTTLVRLDMNRFYSKYQGETEAKFMRALQTIDQIAPVTVLMDEIDKAFAQGEGDNEVSRRLLGGFLYWLQERKSKVFIVASANRISALPPELMRAGRWDRSFFIDLPSKDERVAIFQIHLKKAGVTVSNFKMDELLTASTGYTGAEIEQAVVDAQYLALSMDAQLNQGNLLDALGDISPASETRKADIDAIRKLGDQGFYRANTQDQSEPLHNGRQLTVD</sequence>
<evidence type="ECO:0000259" key="5">
    <source>
        <dbReference type="SMART" id="SM00382"/>
    </source>
</evidence>
<dbReference type="EMBL" id="JAAQWG010000121">
    <property type="protein sequence ID" value="NMY13726.1"/>
    <property type="molecule type" value="Genomic_DNA"/>
</dbReference>
<evidence type="ECO:0000256" key="2">
    <source>
        <dbReference type="ARBA" id="ARBA00022840"/>
    </source>
</evidence>
<evidence type="ECO:0000313" key="6">
    <source>
        <dbReference type="EMBL" id="NMY13726.1"/>
    </source>
</evidence>
<feature type="domain" description="AAA+ ATPase" evidence="5">
    <location>
        <begin position="248"/>
        <end position="381"/>
    </location>
</feature>
<dbReference type="PANTHER" id="PTHR42960">
    <property type="entry name" value="YCF46 PROTEIN"/>
    <property type="match status" value="1"/>
</dbReference>
<dbReference type="AlphaFoldDB" id="A0A7Y1ADI6"/>
<dbReference type="PANTHER" id="PTHR42960:SF1">
    <property type="entry name" value="YCF46 PROTEIN"/>
    <property type="match status" value="1"/>
</dbReference>
<comment type="caution">
    <text evidence="6">The sequence shown here is derived from an EMBL/GenBank/DDBJ whole genome shotgun (WGS) entry which is preliminary data.</text>
</comment>
<dbReference type="InterPro" id="IPR003593">
    <property type="entry name" value="AAA+_ATPase"/>
</dbReference>
<evidence type="ECO:0000256" key="1">
    <source>
        <dbReference type="ARBA" id="ARBA00022741"/>
    </source>
</evidence>
<dbReference type="SMART" id="SM00382">
    <property type="entry name" value="AAA"/>
    <property type="match status" value="1"/>
</dbReference>
<evidence type="ECO:0000256" key="4">
    <source>
        <dbReference type="ARBA" id="ARBA00040480"/>
    </source>
</evidence>
<evidence type="ECO:0000256" key="3">
    <source>
        <dbReference type="ARBA" id="ARBA00038088"/>
    </source>
</evidence>